<comment type="catalytic activity">
    <reaction evidence="1">
        <text>ATP + protein L-histidine = ADP + protein N-phospho-L-histidine.</text>
        <dbReference type="EC" id="2.7.13.3"/>
    </reaction>
</comment>
<dbReference type="SUPFAM" id="SSF55874">
    <property type="entry name" value="ATPase domain of HSP90 chaperone/DNA topoisomerase II/histidine kinase"/>
    <property type="match status" value="1"/>
</dbReference>
<feature type="region of interest" description="Disordered" evidence="7">
    <location>
        <begin position="189"/>
        <end position="251"/>
    </location>
</feature>
<feature type="domain" description="HPt" evidence="10">
    <location>
        <begin position="2"/>
        <end position="106"/>
    </location>
</feature>
<dbReference type="Gene3D" id="3.30.565.10">
    <property type="entry name" value="Histidine kinase-like ATPase, C-terminal domain"/>
    <property type="match status" value="1"/>
</dbReference>
<evidence type="ECO:0000256" key="2">
    <source>
        <dbReference type="ARBA" id="ARBA00012438"/>
    </source>
</evidence>
<feature type="modified residue" description="Phosphohistidine" evidence="6">
    <location>
        <position position="49"/>
    </location>
</feature>
<dbReference type="Gene3D" id="2.40.50.180">
    <property type="entry name" value="CheA-289, Domain 4"/>
    <property type="match status" value="1"/>
</dbReference>
<feature type="domain" description="Histidine kinase" evidence="8">
    <location>
        <begin position="261"/>
        <end position="503"/>
    </location>
</feature>
<reference evidence="11 12" key="1">
    <citation type="submission" date="2017-09" db="EMBL/GenBank/DDBJ databases">
        <title>Complete genome sequence of Verrucomicrobial strain HZ-65, isolated from freshwater.</title>
        <authorList>
            <person name="Choi A."/>
        </authorList>
    </citation>
    <scope>NUCLEOTIDE SEQUENCE [LARGE SCALE GENOMIC DNA]</scope>
    <source>
        <strain evidence="11 12">HZ-65</strain>
    </source>
</reference>
<proteinExistence type="predicted"/>
<dbReference type="KEGG" id="vbh:CMV30_02875"/>
<name>A0A290QF64_9BACT</name>
<dbReference type="GO" id="GO:0005737">
    <property type="term" value="C:cytoplasm"/>
    <property type="evidence" value="ECO:0007669"/>
    <property type="project" value="InterPro"/>
</dbReference>
<dbReference type="PANTHER" id="PTHR43395">
    <property type="entry name" value="SENSOR HISTIDINE KINASE CHEA"/>
    <property type="match status" value="1"/>
</dbReference>
<evidence type="ECO:0000313" key="12">
    <source>
        <dbReference type="Proteomes" id="UP000217265"/>
    </source>
</evidence>
<dbReference type="InterPro" id="IPR036641">
    <property type="entry name" value="HPT_dom_sf"/>
</dbReference>
<evidence type="ECO:0000313" key="11">
    <source>
        <dbReference type="EMBL" id="ATC62991.1"/>
    </source>
</evidence>
<dbReference type="Gene3D" id="1.10.287.560">
    <property type="entry name" value="Histidine kinase CheA-like, homodimeric domain"/>
    <property type="match status" value="1"/>
</dbReference>
<gene>
    <name evidence="11" type="ORF">CMV30_02875</name>
</gene>
<dbReference type="InterPro" id="IPR005467">
    <property type="entry name" value="His_kinase_dom"/>
</dbReference>
<dbReference type="OrthoDB" id="9803176at2"/>
<evidence type="ECO:0000256" key="4">
    <source>
        <dbReference type="ARBA" id="ARBA00022679"/>
    </source>
</evidence>
<dbReference type="Gene3D" id="1.20.120.160">
    <property type="entry name" value="HPT domain"/>
    <property type="match status" value="1"/>
</dbReference>
<dbReference type="PRINTS" id="PR00344">
    <property type="entry name" value="BCTRLSENSOR"/>
</dbReference>
<evidence type="ECO:0000256" key="1">
    <source>
        <dbReference type="ARBA" id="ARBA00000085"/>
    </source>
</evidence>
<dbReference type="SMART" id="SM01231">
    <property type="entry name" value="H-kinase_dim"/>
    <property type="match status" value="1"/>
</dbReference>
<dbReference type="GO" id="GO:0000155">
    <property type="term" value="F:phosphorelay sensor kinase activity"/>
    <property type="evidence" value="ECO:0007669"/>
    <property type="project" value="InterPro"/>
</dbReference>
<dbReference type="CDD" id="cd00088">
    <property type="entry name" value="HPT"/>
    <property type="match status" value="1"/>
</dbReference>
<protein>
    <recommendedName>
        <fullName evidence="2">histidine kinase</fullName>
        <ecNumber evidence="2">2.7.13.3</ecNumber>
    </recommendedName>
</protein>
<accession>A0A290QF64</accession>
<feature type="domain" description="CheW-like" evidence="9">
    <location>
        <begin position="505"/>
        <end position="642"/>
    </location>
</feature>
<evidence type="ECO:0000259" key="9">
    <source>
        <dbReference type="PROSITE" id="PS50851"/>
    </source>
</evidence>
<dbReference type="InterPro" id="IPR003594">
    <property type="entry name" value="HATPase_dom"/>
</dbReference>
<keyword evidence="3 6" id="KW-0597">Phosphoprotein</keyword>
<dbReference type="SUPFAM" id="SSF50341">
    <property type="entry name" value="CheW-like"/>
    <property type="match status" value="2"/>
</dbReference>
<dbReference type="InterPro" id="IPR051315">
    <property type="entry name" value="Bact_Chemotaxis_CheA"/>
</dbReference>
<dbReference type="RefSeq" id="WP_096054626.1">
    <property type="nucleotide sequence ID" value="NZ_CP023344.1"/>
</dbReference>
<dbReference type="EC" id="2.7.13.3" evidence="2"/>
<evidence type="ECO:0000256" key="6">
    <source>
        <dbReference type="PROSITE-ProRule" id="PRU00110"/>
    </source>
</evidence>
<evidence type="ECO:0000256" key="7">
    <source>
        <dbReference type="SAM" id="MobiDB-lite"/>
    </source>
</evidence>
<evidence type="ECO:0000259" key="10">
    <source>
        <dbReference type="PROSITE" id="PS50894"/>
    </source>
</evidence>
<dbReference type="InterPro" id="IPR002545">
    <property type="entry name" value="CheW-lke_dom"/>
</dbReference>
<dbReference type="SMART" id="SM00260">
    <property type="entry name" value="CheW"/>
    <property type="match status" value="2"/>
</dbReference>
<evidence type="ECO:0000259" key="8">
    <source>
        <dbReference type="PROSITE" id="PS50109"/>
    </source>
</evidence>
<evidence type="ECO:0000256" key="3">
    <source>
        <dbReference type="ARBA" id="ARBA00022553"/>
    </source>
</evidence>
<dbReference type="SUPFAM" id="SSF47384">
    <property type="entry name" value="Homodimeric domain of signal transducing histidine kinase"/>
    <property type="match status" value="1"/>
</dbReference>
<dbReference type="PROSITE" id="PS50851">
    <property type="entry name" value="CHEW"/>
    <property type="match status" value="2"/>
</dbReference>
<sequence>MNTDLQQQFIRDLLTESFEGLDRYDQAILHLEQHTAGDDTLNDIFRVVHTLKGTAGCLGFHQITKIAHVGENLLDALRNQQLAFSPNIAAVLLRLSDALRSLLQAIETTGRDEAAVDPDLVTDLEALRNTLTSPAEKSAPPPSVSGNSLPASALPTFESVSPADLPLSADEFAAASLLNQPAATPPAPAFNQGWGLFDDEPAPAPTAAPAATPATTAPVASATTPATAHTTPAVHTTSPSSSSAAHASSHTNHSTVRVDVALLDKLMNLVGELVLSRNQLVQLSQTRNVAPRALNDVAQRFNLITSELQEGVMKTRMQPIGGVWGKFPRIVRDVARELGKQVRLEMVGATTELDRTVIESIRDPLTHIIRNSIDHGIESPERRLAAGKSAEGHILMRAYHEGGQVNIEIIDDGAGLNLARIRQKAVEKNLISAADAAALSDREATNLIFLPGFSTAEKITNVSGRGVGMDVVKTNIEKIGGSVDVSSTLGQGTTLKIKIPLTLAIVPALIVRASGERFAIPQVSLLELLRLEGQAAADALEKVYDSPVFRLRGNLLPLVFLHRELKLKPPADDTALNIVVLQADQRSFGLVVDAVCDTEEIVVKPLGKHLKGLPIYAGATIMGDGRVALILDALGLAQHARVLSENPDRARTFAATENAAASSAARSQLLLFSLPGRPRLALPLDQAARLEEFPASAVESSAGREAVQYRGQILPLLRLARFLPGSSAATSDADGPLRVIVYRKSGHSVGIIVGQIHDIIEHTLDLQPGSQTSGLLGSTVVQGKITDLVDVAAVLQAAGFTSVRAA</sequence>
<dbReference type="EMBL" id="CP023344">
    <property type="protein sequence ID" value="ATC62991.1"/>
    <property type="molecule type" value="Genomic_DNA"/>
</dbReference>
<feature type="compositionally biased region" description="Low complexity" evidence="7">
    <location>
        <begin position="205"/>
        <end position="251"/>
    </location>
</feature>
<organism evidence="11 12">
    <name type="scientific">Nibricoccus aquaticus</name>
    <dbReference type="NCBI Taxonomy" id="2576891"/>
    <lineage>
        <taxon>Bacteria</taxon>
        <taxon>Pseudomonadati</taxon>
        <taxon>Verrucomicrobiota</taxon>
        <taxon>Opitutia</taxon>
        <taxon>Opitutales</taxon>
        <taxon>Opitutaceae</taxon>
        <taxon>Nibricoccus</taxon>
    </lineage>
</organism>
<dbReference type="InterPro" id="IPR037006">
    <property type="entry name" value="CheA-like_homodim_sf"/>
</dbReference>
<dbReference type="SMART" id="SM00387">
    <property type="entry name" value="HATPase_c"/>
    <property type="match status" value="1"/>
</dbReference>
<feature type="domain" description="CheW-like" evidence="9">
    <location>
        <begin position="666"/>
        <end position="800"/>
    </location>
</feature>
<dbReference type="InterPro" id="IPR008207">
    <property type="entry name" value="Sig_transdc_His_kin_Hpt_dom"/>
</dbReference>
<dbReference type="PANTHER" id="PTHR43395:SF1">
    <property type="entry name" value="CHEMOTAXIS PROTEIN CHEA"/>
    <property type="match status" value="1"/>
</dbReference>
<dbReference type="SMART" id="SM00073">
    <property type="entry name" value="HPT"/>
    <property type="match status" value="1"/>
</dbReference>
<dbReference type="InterPro" id="IPR036061">
    <property type="entry name" value="CheW-like_dom_sf"/>
</dbReference>
<dbReference type="Pfam" id="PF01584">
    <property type="entry name" value="CheW"/>
    <property type="match status" value="2"/>
</dbReference>
<keyword evidence="4" id="KW-0808">Transferase</keyword>
<dbReference type="Pfam" id="PF02518">
    <property type="entry name" value="HATPase_c"/>
    <property type="match status" value="1"/>
</dbReference>
<dbReference type="FunFam" id="3.30.565.10:FF:000016">
    <property type="entry name" value="Chemotaxis protein CheA, putative"/>
    <property type="match status" value="1"/>
</dbReference>
<keyword evidence="12" id="KW-1185">Reference proteome</keyword>
<dbReference type="InterPro" id="IPR036097">
    <property type="entry name" value="HisK_dim/P_sf"/>
</dbReference>
<dbReference type="PROSITE" id="PS50109">
    <property type="entry name" value="HIS_KIN"/>
    <property type="match status" value="1"/>
</dbReference>
<dbReference type="SUPFAM" id="SSF47226">
    <property type="entry name" value="Histidine-containing phosphotransfer domain, HPT domain"/>
    <property type="match status" value="1"/>
</dbReference>
<dbReference type="Proteomes" id="UP000217265">
    <property type="component" value="Chromosome"/>
</dbReference>
<dbReference type="PROSITE" id="PS50894">
    <property type="entry name" value="HPT"/>
    <property type="match status" value="1"/>
</dbReference>
<dbReference type="GO" id="GO:0006935">
    <property type="term" value="P:chemotaxis"/>
    <property type="evidence" value="ECO:0007669"/>
    <property type="project" value="InterPro"/>
</dbReference>
<dbReference type="Pfam" id="PF01627">
    <property type="entry name" value="Hpt"/>
    <property type="match status" value="1"/>
</dbReference>
<evidence type="ECO:0000256" key="5">
    <source>
        <dbReference type="ARBA" id="ARBA00022777"/>
    </source>
</evidence>
<dbReference type="InterPro" id="IPR004358">
    <property type="entry name" value="Sig_transdc_His_kin-like_C"/>
</dbReference>
<dbReference type="CDD" id="cd16916">
    <property type="entry name" value="HATPase_CheA-like"/>
    <property type="match status" value="1"/>
</dbReference>
<dbReference type="InterPro" id="IPR036890">
    <property type="entry name" value="HATPase_C_sf"/>
</dbReference>
<dbReference type="Pfam" id="PF02895">
    <property type="entry name" value="H-kinase_dim"/>
    <property type="match status" value="1"/>
</dbReference>
<dbReference type="AlphaFoldDB" id="A0A290QF64"/>
<dbReference type="Gene3D" id="2.30.30.40">
    <property type="entry name" value="SH3 Domains"/>
    <property type="match status" value="1"/>
</dbReference>
<dbReference type="InterPro" id="IPR004105">
    <property type="entry name" value="CheA-like_dim"/>
</dbReference>
<keyword evidence="5 11" id="KW-0418">Kinase</keyword>
<dbReference type="CDD" id="cd00731">
    <property type="entry name" value="CheA_reg"/>
    <property type="match status" value="1"/>
</dbReference>